<comment type="caution">
    <text evidence="2">The sequence shown here is derived from an EMBL/GenBank/DDBJ whole genome shotgun (WGS) entry which is preliminary data.</text>
</comment>
<proteinExistence type="predicted"/>
<keyword evidence="3" id="KW-1185">Reference proteome</keyword>
<accession>A0ABP8NRS7</accession>
<feature type="transmembrane region" description="Helical" evidence="1">
    <location>
        <begin position="37"/>
        <end position="55"/>
    </location>
</feature>
<organism evidence="2 3">
    <name type="scientific">Rhodococcus olei</name>
    <dbReference type="NCBI Taxonomy" id="2161675"/>
    <lineage>
        <taxon>Bacteria</taxon>
        <taxon>Bacillati</taxon>
        <taxon>Actinomycetota</taxon>
        <taxon>Actinomycetes</taxon>
        <taxon>Mycobacteriales</taxon>
        <taxon>Nocardiaceae</taxon>
        <taxon>Rhodococcus</taxon>
    </lineage>
</organism>
<feature type="transmembrane region" description="Helical" evidence="1">
    <location>
        <begin position="6"/>
        <end position="30"/>
    </location>
</feature>
<keyword evidence="1" id="KW-0812">Transmembrane</keyword>
<dbReference type="EMBL" id="BAABFB010000007">
    <property type="protein sequence ID" value="GAA4471425.1"/>
    <property type="molecule type" value="Genomic_DNA"/>
</dbReference>
<reference evidence="3" key="1">
    <citation type="journal article" date="2019" name="Int. J. Syst. Evol. Microbiol.">
        <title>The Global Catalogue of Microorganisms (GCM) 10K type strain sequencing project: providing services to taxonomists for standard genome sequencing and annotation.</title>
        <authorList>
            <consortium name="The Broad Institute Genomics Platform"/>
            <consortium name="The Broad Institute Genome Sequencing Center for Infectious Disease"/>
            <person name="Wu L."/>
            <person name="Ma J."/>
        </authorList>
    </citation>
    <scope>NUCLEOTIDE SEQUENCE [LARGE SCALE GENOMIC DNA]</scope>
    <source>
        <strain evidence="3">JCM 32206</strain>
    </source>
</reference>
<keyword evidence="1" id="KW-0472">Membrane</keyword>
<keyword evidence="1" id="KW-1133">Transmembrane helix</keyword>
<dbReference type="Proteomes" id="UP001501183">
    <property type="component" value="Unassembled WGS sequence"/>
</dbReference>
<protein>
    <submittedName>
        <fullName evidence="2">DUF2784 domain-containing protein</fullName>
    </submittedName>
</protein>
<name>A0ABP8NRS7_9NOCA</name>
<evidence type="ECO:0000313" key="3">
    <source>
        <dbReference type="Proteomes" id="UP001501183"/>
    </source>
</evidence>
<dbReference type="InterPro" id="IPR021218">
    <property type="entry name" value="DUF2784"/>
</dbReference>
<feature type="transmembrane region" description="Helical" evidence="1">
    <location>
        <begin position="94"/>
        <end position="113"/>
    </location>
</feature>
<dbReference type="Pfam" id="PF10861">
    <property type="entry name" value="DUF2784"/>
    <property type="match status" value="1"/>
</dbReference>
<evidence type="ECO:0000313" key="2">
    <source>
        <dbReference type="EMBL" id="GAA4471425.1"/>
    </source>
</evidence>
<evidence type="ECO:0000256" key="1">
    <source>
        <dbReference type="SAM" id="Phobius"/>
    </source>
</evidence>
<sequence length="128" mass="14119">MWMGYRAIEMLCVVVHLSFIGYVVFGGFLAWRWPRTIAVHALAVAWGFGSVLIGYDCPLTSLENWARVAGGQPPLPSTGFIAYYLTGVVYPEDAVTLVRLLAAAVVVGSWVGYGVRRWHRRTLVDAST</sequence>
<gene>
    <name evidence="2" type="ORF">GCM10023094_02110</name>
</gene>